<feature type="non-terminal residue" evidence="1">
    <location>
        <position position="167"/>
    </location>
</feature>
<reference evidence="1" key="1">
    <citation type="journal article" date="2014" name="Front. Microbiol.">
        <title>High frequency of phylogenetically diverse reductive dehalogenase-homologous genes in deep subseafloor sedimentary metagenomes.</title>
        <authorList>
            <person name="Kawai M."/>
            <person name="Futagami T."/>
            <person name="Toyoda A."/>
            <person name="Takaki Y."/>
            <person name="Nishi S."/>
            <person name="Hori S."/>
            <person name="Arai W."/>
            <person name="Tsubouchi T."/>
            <person name="Morono Y."/>
            <person name="Uchiyama I."/>
            <person name="Ito T."/>
            <person name="Fujiyama A."/>
            <person name="Inagaki F."/>
            <person name="Takami H."/>
        </authorList>
    </citation>
    <scope>NUCLEOTIDE SEQUENCE</scope>
    <source>
        <strain evidence="1">Expedition CK06-06</strain>
    </source>
</reference>
<evidence type="ECO:0000313" key="1">
    <source>
        <dbReference type="EMBL" id="GAH42439.1"/>
    </source>
</evidence>
<gene>
    <name evidence="1" type="ORF">S03H2_24868</name>
</gene>
<protein>
    <recommendedName>
        <fullName evidence="2">DNA helicase</fullName>
    </recommendedName>
</protein>
<organism evidence="1">
    <name type="scientific">marine sediment metagenome</name>
    <dbReference type="NCBI Taxonomy" id="412755"/>
    <lineage>
        <taxon>unclassified sequences</taxon>
        <taxon>metagenomes</taxon>
        <taxon>ecological metagenomes</taxon>
    </lineage>
</organism>
<comment type="caution">
    <text evidence="1">The sequence shown here is derived from an EMBL/GenBank/DDBJ whole genome shotgun (WGS) entry which is preliminary data.</text>
</comment>
<evidence type="ECO:0008006" key="2">
    <source>
        <dbReference type="Google" id="ProtNLM"/>
    </source>
</evidence>
<dbReference type="AlphaFoldDB" id="X1GLD7"/>
<name>X1GLD7_9ZZZZ</name>
<accession>X1GLD7</accession>
<sequence length="167" mass="19409">MGRQAFSLIRQMISGEGYKNDIFIVGDAHQRIYRHKVVLSHCGINIRGRSRKLRINYRTTDETRRWALCLLEGVRVDDLDGGLDDQKGYKSLLHGVMPQIRHFDSYRDEVDFISRYIRKIKTEGISLNGVCLVARTNELLKQYESALSERGLTTYSIRRSEAEDRRS</sequence>
<dbReference type="InterPro" id="IPR027417">
    <property type="entry name" value="P-loop_NTPase"/>
</dbReference>
<dbReference type="SUPFAM" id="SSF52540">
    <property type="entry name" value="P-loop containing nucleoside triphosphate hydrolases"/>
    <property type="match status" value="1"/>
</dbReference>
<dbReference type="Gene3D" id="3.40.50.300">
    <property type="entry name" value="P-loop containing nucleotide triphosphate hydrolases"/>
    <property type="match status" value="1"/>
</dbReference>
<proteinExistence type="predicted"/>
<dbReference type="EMBL" id="BARU01013928">
    <property type="protein sequence ID" value="GAH42439.1"/>
    <property type="molecule type" value="Genomic_DNA"/>
</dbReference>